<organism evidence="1 2">
    <name type="scientific">Schistosoma margrebowiei</name>
    <dbReference type="NCBI Taxonomy" id="48269"/>
    <lineage>
        <taxon>Eukaryota</taxon>
        <taxon>Metazoa</taxon>
        <taxon>Spiralia</taxon>
        <taxon>Lophotrochozoa</taxon>
        <taxon>Platyhelminthes</taxon>
        <taxon>Trematoda</taxon>
        <taxon>Digenea</taxon>
        <taxon>Strigeidida</taxon>
        <taxon>Schistosomatoidea</taxon>
        <taxon>Schistosomatidae</taxon>
        <taxon>Schistosoma</taxon>
    </lineage>
</organism>
<evidence type="ECO:0000313" key="2">
    <source>
        <dbReference type="Proteomes" id="UP000277204"/>
    </source>
</evidence>
<dbReference type="EMBL" id="UZAI01018720">
    <property type="protein sequence ID" value="VDP39672.1"/>
    <property type="molecule type" value="Genomic_DNA"/>
</dbReference>
<sequence length="77" mass="9286">MCQDVLDHKKHHYKERISMETVNKIEERKEKKIAMNNSRTRIEKVKVQAEYTDANKQVKKSIRADERKYVLAYVHPE</sequence>
<reference evidence="1 2" key="1">
    <citation type="submission" date="2018-11" db="EMBL/GenBank/DDBJ databases">
        <authorList>
            <consortium name="Pathogen Informatics"/>
        </authorList>
    </citation>
    <scope>NUCLEOTIDE SEQUENCE [LARGE SCALE GENOMIC DNA]</scope>
    <source>
        <strain evidence="1 2">Zambia</strain>
    </source>
</reference>
<name>A0A183MZJ5_9TREM</name>
<protein>
    <submittedName>
        <fullName evidence="1">Uncharacterized protein</fullName>
    </submittedName>
</protein>
<keyword evidence="2" id="KW-1185">Reference proteome</keyword>
<accession>A0A183MZJ5</accession>
<evidence type="ECO:0000313" key="1">
    <source>
        <dbReference type="EMBL" id="VDP39672.1"/>
    </source>
</evidence>
<dbReference type="AlphaFoldDB" id="A0A183MZJ5"/>
<gene>
    <name evidence="1" type="ORF">SMRZ_LOCUS21470</name>
</gene>
<proteinExistence type="predicted"/>
<dbReference type="Proteomes" id="UP000277204">
    <property type="component" value="Unassembled WGS sequence"/>
</dbReference>